<keyword evidence="10" id="KW-0175">Coiled coil</keyword>
<evidence type="ECO:0000256" key="2">
    <source>
        <dbReference type="ARBA" id="ARBA00004611"/>
    </source>
</evidence>
<evidence type="ECO:0000313" key="12">
    <source>
        <dbReference type="RefSeq" id="XP_030372923.1"/>
    </source>
</evidence>
<sequence>MDTNIDNAPTRPVRIDESQLAIINKKKQINKLEEMRLEQIGFSSTLCTQIDCVIHVLSESIERVKISLILPKLLENPRHLKEVLKGTKYEQGVSMVNDFMRRRDIIVKEKRPPLMDHGMIKIIDYFQRNYSIYQLFPKHLLRTSKSEITKERKLHQMYRENESLKASISELRAKLRSQKVTLRWKMAAKEAYIRKYDDDLAYKKWQNNVRIQNEIEKCSRVIRTNHKASLEKQQELEKELEKSRSEYEKETKQNLIAEREARAEKNKLLLQLQSLLKKYDNSIGEKMRENLRLEDDFNEAKKQFDDFMVFYHAEEAIYNDIVVKREEEERREQQRRIVVFMMNRAARKIQKYWRKWRKDQRKKNKRLKKGKKK</sequence>
<dbReference type="PANTHER" id="PTHR31598:SF1">
    <property type="entry name" value="DYNEIN REGULATORY COMPLEX PROTEIN 10"/>
    <property type="match status" value="1"/>
</dbReference>
<reference evidence="12" key="1">
    <citation type="submission" date="2025-08" db="UniProtKB">
        <authorList>
            <consortium name="RefSeq"/>
        </authorList>
    </citation>
    <scope>IDENTIFICATION</scope>
    <source>
        <strain evidence="12">11010-0011.00</strain>
        <tissue evidence="12">Whole body</tissue>
    </source>
</reference>
<dbReference type="RefSeq" id="XP_030372923.1">
    <property type="nucleotide sequence ID" value="XM_030517063.1"/>
</dbReference>
<comment type="similarity">
    <text evidence="3">Belongs to the DRC10 family.</text>
</comment>
<evidence type="ECO:0000256" key="4">
    <source>
        <dbReference type="ARBA" id="ARBA00021752"/>
    </source>
</evidence>
<keyword evidence="7" id="KW-0969">Cilium</keyword>
<name>A0A6J2TCS2_DROLE</name>
<evidence type="ECO:0000256" key="10">
    <source>
        <dbReference type="SAM" id="Coils"/>
    </source>
</evidence>
<evidence type="ECO:0000256" key="1">
    <source>
        <dbReference type="ARBA" id="ARBA00003029"/>
    </source>
</evidence>
<dbReference type="PANTHER" id="PTHR31598">
    <property type="entry name" value="IQ DOMAIN-CONTAINING PROTEIN D"/>
    <property type="match status" value="1"/>
</dbReference>
<keyword evidence="6" id="KW-0282">Flagellum</keyword>
<evidence type="ECO:0000256" key="6">
    <source>
        <dbReference type="ARBA" id="ARBA00022846"/>
    </source>
</evidence>
<protein>
    <recommendedName>
        <fullName evidence="4">Dynein regulatory complex protein 10</fullName>
    </recommendedName>
</protein>
<feature type="coiled-coil region" evidence="10">
    <location>
        <begin position="154"/>
        <end position="181"/>
    </location>
</feature>
<keyword evidence="5" id="KW-0963">Cytoplasm</keyword>
<accession>A0A6J2TCS2</accession>
<dbReference type="InterPro" id="IPR042815">
    <property type="entry name" value="DRC10"/>
</dbReference>
<evidence type="ECO:0000256" key="3">
    <source>
        <dbReference type="ARBA" id="ARBA00009071"/>
    </source>
</evidence>
<keyword evidence="9" id="KW-0966">Cell projection</keyword>
<keyword evidence="8" id="KW-0206">Cytoskeleton</keyword>
<dbReference type="AlphaFoldDB" id="A0A6J2TCS2"/>
<feature type="coiled-coil region" evidence="10">
    <location>
        <begin position="226"/>
        <end position="303"/>
    </location>
</feature>
<keyword evidence="11" id="KW-1185">Reference proteome</keyword>
<organism evidence="11 12">
    <name type="scientific">Drosophila lebanonensis</name>
    <name type="common">Fruit fly</name>
    <name type="synonym">Scaptodrosophila lebanonensis</name>
    <dbReference type="NCBI Taxonomy" id="7225"/>
    <lineage>
        <taxon>Eukaryota</taxon>
        <taxon>Metazoa</taxon>
        <taxon>Ecdysozoa</taxon>
        <taxon>Arthropoda</taxon>
        <taxon>Hexapoda</taxon>
        <taxon>Insecta</taxon>
        <taxon>Pterygota</taxon>
        <taxon>Neoptera</taxon>
        <taxon>Endopterygota</taxon>
        <taxon>Diptera</taxon>
        <taxon>Brachycera</taxon>
        <taxon>Muscomorpha</taxon>
        <taxon>Ephydroidea</taxon>
        <taxon>Drosophilidae</taxon>
        <taxon>Scaptodrosophila</taxon>
    </lineage>
</organism>
<evidence type="ECO:0000313" key="11">
    <source>
        <dbReference type="Proteomes" id="UP000504634"/>
    </source>
</evidence>
<evidence type="ECO:0000256" key="5">
    <source>
        <dbReference type="ARBA" id="ARBA00022490"/>
    </source>
</evidence>
<comment type="subcellular location">
    <subcellularLocation>
        <location evidence="2">Cytoplasm</location>
        <location evidence="2">Cytoskeleton</location>
        <location evidence="2">Flagellum axoneme</location>
    </subcellularLocation>
</comment>
<gene>
    <name evidence="12" type="primary">LOC115622933</name>
</gene>
<proteinExistence type="inferred from homology"/>
<evidence type="ECO:0000256" key="8">
    <source>
        <dbReference type="ARBA" id="ARBA00023212"/>
    </source>
</evidence>
<comment type="function">
    <text evidence="1">Component of the nexin-dynein regulatory complex (N-DRC), a key regulator of ciliary/flagellar motility which maintains the alignment and integrity of the distal axoneme and regulates microtubule sliding in motile axonemes.</text>
</comment>
<dbReference type="Proteomes" id="UP000504634">
    <property type="component" value="Unplaced"/>
</dbReference>
<evidence type="ECO:0000256" key="7">
    <source>
        <dbReference type="ARBA" id="ARBA00023069"/>
    </source>
</evidence>
<evidence type="ECO:0000256" key="9">
    <source>
        <dbReference type="ARBA" id="ARBA00023273"/>
    </source>
</evidence>
<dbReference type="GeneID" id="115622933"/>